<dbReference type="Pfam" id="PF13847">
    <property type="entry name" value="Methyltransf_31"/>
    <property type="match status" value="1"/>
</dbReference>
<dbReference type="CDD" id="cd02440">
    <property type="entry name" value="AdoMet_MTases"/>
    <property type="match status" value="1"/>
</dbReference>
<dbReference type="Proteomes" id="UP000054985">
    <property type="component" value="Unassembled WGS sequence"/>
</dbReference>
<organism evidence="3 5">
    <name type="scientific">Legionella moravica</name>
    <dbReference type="NCBI Taxonomy" id="39962"/>
    <lineage>
        <taxon>Bacteria</taxon>
        <taxon>Pseudomonadati</taxon>
        <taxon>Pseudomonadota</taxon>
        <taxon>Gammaproteobacteria</taxon>
        <taxon>Legionellales</taxon>
        <taxon>Legionellaceae</taxon>
        <taxon>Legionella</taxon>
    </lineage>
</organism>
<dbReference type="Proteomes" id="UP000254040">
    <property type="component" value="Unassembled WGS sequence"/>
</dbReference>
<dbReference type="Gene3D" id="3.40.50.150">
    <property type="entry name" value="Vaccinia Virus protein VP39"/>
    <property type="match status" value="1"/>
</dbReference>
<reference evidence="2 4" key="1">
    <citation type="submission" date="2015-11" db="EMBL/GenBank/DDBJ databases">
        <title>Genomic analysis of 38 Legionella species identifies large and diverse effector repertoires.</title>
        <authorList>
            <person name="Burstein D."/>
            <person name="Amaro F."/>
            <person name="Zusman T."/>
            <person name="Lifshitz Z."/>
            <person name="Cohen O."/>
            <person name="Gilbert J.A."/>
            <person name="Pupko T."/>
            <person name="Shuman H.A."/>
            <person name="Segal G."/>
        </authorList>
    </citation>
    <scope>NUCLEOTIDE SEQUENCE [LARGE SCALE GENOMIC DNA]</scope>
    <source>
        <strain evidence="2 4">ATCC 43877</strain>
    </source>
</reference>
<sequence length="290" mass="33375">MIISHNHSMNTKLAEHQNRLKKAENLSLPLSEALKLLDGLSQFELGRFLLSNRGLNGYWTAYVILYSMKKESMHPLEHWLLYKSPICLATKERFKIFQEQIQAYLQDNWTLASIPCGLMDDLLSLDYSNKTNINLVGIDLDESSLELAAQNAIKHDFKNVSFLKKDAWSLDIESQFNLITSNGLNFYEPDDEQVTLLYKQFYNALKNKGILITSFLTPPPKLTSQSTWNNINSDDAIKQQIIFNEIIQANWQTYRTEEQTRAQLNKAGFDVLNVIYDSKGIFPTVIARKN</sequence>
<keyword evidence="4" id="KW-1185">Reference proteome</keyword>
<evidence type="ECO:0000313" key="5">
    <source>
        <dbReference type="Proteomes" id="UP000254040"/>
    </source>
</evidence>
<feature type="domain" description="Methyltransferase" evidence="1">
    <location>
        <begin position="119"/>
        <end position="253"/>
    </location>
</feature>
<dbReference type="InterPro" id="IPR025714">
    <property type="entry name" value="Methyltranfer_dom"/>
</dbReference>
<evidence type="ECO:0000313" key="2">
    <source>
        <dbReference type="EMBL" id="KTD35357.1"/>
    </source>
</evidence>
<gene>
    <name evidence="2" type="primary">cmoA</name>
    <name evidence="2" type="ORF">Lmor_0804</name>
    <name evidence="3" type="ORF">NCTC12239_00881</name>
</gene>
<evidence type="ECO:0000313" key="4">
    <source>
        <dbReference type="Proteomes" id="UP000054985"/>
    </source>
</evidence>
<evidence type="ECO:0000313" key="3">
    <source>
        <dbReference type="EMBL" id="STX61963.1"/>
    </source>
</evidence>
<dbReference type="AlphaFoldDB" id="A0A378JTI4"/>
<dbReference type="STRING" id="39962.Lmor_0804"/>
<protein>
    <submittedName>
        <fullName evidence="3">Exported protein</fullName>
    </submittedName>
    <submittedName>
        <fullName evidence="2">tRNA (Cmo5U34)-methyltransferase</fullName>
    </submittedName>
</protein>
<dbReference type="EMBL" id="LNYN01000014">
    <property type="protein sequence ID" value="KTD35357.1"/>
    <property type="molecule type" value="Genomic_DNA"/>
</dbReference>
<dbReference type="SUPFAM" id="SSF53335">
    <property type="entry name" value="S-adenosyl-L-methionine-dependent methyltransferases"/>
    <property type="match status" value="1"/>
</dbReference>
<reference evidence="3 5" key="2">
    <citation type="submission" date="2018-06" db="EMBL/GenBank/DDBJ databases">
        <authorList>
            <consortium name="Pathogen Informatics"/>
            <person name="Doyle S."/>
        </authorList>
    </citation>
    <scope>NUCLEOTIDE SEQUENCE [LARGE SCALE GENOMIC DNA]</scope>
    <source>
        <strain evidence="3 5">NCTC12239</strain>
    </source>
</reference>
<proteinExistence type="predicted"/>
<dbReference type="EMBL" id="UGOG01000001">
    <property type="protein sequence ID" value="STX61963.1"/>
    <property type="molecule type" value="Genomic_DNA"/>
</dbReference>
<evidence type="ECO:0000259" key="1">
    <source>
        <dbReference type="Pfam" id="PF13847"/>
    </source>
</evidence>
<dbReference type="RefSeq" id="WP_162145885.1">
    <property type="nucleotide sequence ID" value="NZ_CAAAJG010000002.1"/>
</dbReference>
<name>A0A378JTI4_9GAMM</name>
<accession>A0A378JTI4</accession>
<dbReference type="InterPro" id="IPR029063">
    <property type="entry name" value="SAM-dependent_MTases_sf"/>
</dbReference>